<dbReference type="KEGG" id="upv:EJN92_13475"/>
<sequence length="150" mass="15740">MFILAAEDPATPDAMTLMAALSARLSQITGDPGTSSFDADDVRGARALFVVARDAAGALLGCGALRPMTQQSAELKRMYAVPGTLGVGSAILAHLEQQALALGYAELCLATRRVNQHALDFYAKHGYTAIPNFAKYAGNPVSVCLSKRLA</sequence>
<keyword evidence="1 4" id="KW-0808">Transferase</keyword>
<feature type="domain" description="N-acetyltransferase" evidence="3">
    <location>
        <begin position="5"/>
        <end position="150"/>
    </location>
</feature>
<keyword evidence="2" id="KW-0012">Acyltransferase</keyword>
<gene>
    <name evidence="4" type="ORF">EJN92_13475</name>
</gene>
<evidence type="ECO:0000313" key="4">
    <source>
        <dbReference type="EMBL" id="AZP12930.1"/>
    </source>
</evidence>
<proteinExistence type="predicted"/>
<dbReference type="PANTHER" id="PTHR43877">
    <property type="entry name" value="AMINOALKYLPHOSPHONATE N-ACETYLTRANSFERASE-RELATED-RELATED"/>
    <property type="match status" value="1"/>
</dbReference>
<accession>A0A3S9HLF1</accession>
<evidence type="ECO:0000259" key="3">
    <source>
        <dbReference type="PROSITE" id="PS51186"/>
    </source>
</evidence>
<dbReference type="SUPFAM" id="SSF55729">
    <property type="entry name" value="Acyl-CoA N-acyltransferases (Nat)"/>
    <property type="match status" value="1"/>
</dbReference>
<organism evidence="4 5">
    <name type="scientific">Undibacterium parvum</name>
    <dbReference type="NCBI Taxonomy" id="401471"/>
    <lineage>
        <taxon>Bacteria</taxon>
        <taxon>Pseudomonadati</taxon>
        <taxon>Pseudomonadota</taxon>
        <taxon>Betaproteobacteria</taxon>
        <taxon>Burkholderiales</taxon>
        <taxon>Oxalobacteraceae</taxon>
        <taxon>Undibacterium</taxon>
    </lineage>
</organism>
<dbReference type="InterPro" id="IPR000182">
    <property type="entry name" value="GNAT_dom"/>
</dbReference>
<dbReference type="EMBL" id="CP034464">
    <property type="protein sequence ID" value="AZP12930.1"/>
    <property type="molecule type" value="Genomic_DNA"/>
</dbReference>
<dbReference type="RefSeq" id="WP_126128309.1">
    <property type="nucleotide sequence ID" value="NZ_CP034464.1"/>
</dbReference>
<protein>
    <submittedName>
        <fullName evidence="4">GNAT family N-acetyltransferase</fullName>
    </submittedName>
</protein>
<evidence type="ECO:0000256" key="1">
    <source>
        <dbReference type="ARBA" id="ARBA00022679"/>
    </source>
</evidence>
<name>A0A3S9HLF1_9BURK</name>
<dbReference type="PANTHER" id="PTHR43877:SF2">
    <property type="entry name" value="AMINOALKYLPHOSPHONATE N-ACETYLTRANSFERASE-RELATED"/>
    <property type="match status" value="1"/>
</dbReference>
<dbReference type="InterPro" id="IPR050832">
    <property type="entry name" value="Bact_Acetyltransf"/>
</dbReference>
<dbReference type="OrthoDB" id="9803233at2"/>
<keyword evidence="5" id="KW-1185">Reference proteome</keyword>
<dbReference type="InterPro" id="IPR016181">
    <property type="entry name" value="Acyl_CoA_acyltransferase"/>
</dbReference>
<reference evidence="4 5" key="1">
    <citation type="journal article" date="2011" name="Int. J. Syst. Evol. Microbiol.">
        <title>Description of Undibacterium oligocarboniphilum sp. nov., isolated from purified water, and Undibacterium pigrum strain CCUG 49012 as the type strain of Undibacterium parvum sp. nov., and emended descriptions of the genus Undibacterium and the species Undibacterium pigrum.</title>
        <authorList>
            <person name="Eder W."/>
            <person name="Wanner G."/>
            <person name="Ludwig W."/>
            <person name="Busse H.J."/>
            <person name="Ziemke-Kageler F."/>
            <person name="Lang E."/>
        </authorList>
    </citation>
    <scope>NUCLEOTIDE SEQUENCE [LARGE SCALE GENOMIC DNA]</scope>
    <source>
        <strain evidence="4 5">DSM 23061</strain>
    </source>
</reference>
<dbReference type="AlphaFoldDB" id="A0A3S9HLF1"/>
<dbReference type="GO" id="GO:0016747">
    <property type="term" value="F:acyltransferase activity, transferring groups other than amino-acyl groups"/>
    <property type="evidence" value="ECO:0007669"/>
    <property type="project" value="InterPro"/>
</dbReference>
<dbReference type="Pfam" id="PF00583">
    <property type="entry name" value="Acetyltransf_1"/>
    <property type="match status" value="1"/>
</dbReference>
<evidence type="ECO:0000313" key="5">
    <source>
        <dbReference type="Proteomes" id="UP000275663"/>
    </source>
</evidence>
<dbReference type="Proteomes" id="UP000275663">
    <property type="component" value="Chromosome"/>
</dbReference>
<evidence type="ECO:0000256" key="2">
    <source>
        <dbReference type="ARBA" id="ARBA00023315"/>
    </source>
</evidence>
<dbReference type="Gene3D" id="3.40.630.30">
    <property type="match status" value="1"/>
</dbReference>
<dbReference type="PROSITE" id="PS51186">
    <property type="entry name" value="GNAT"/>
    <property type="match status" value="1"/>
</dbReference>